<evidence type="ECO:0000256" key="3">
    <source>
        <dbReference type="ARBA" id="ARBA00022448"/>
    </source>
</evidence>
<dbReference type="AlphaFoldDB" id="A0A4P9W5T4"/>
<evidence type="ECO:0000259" key="9">
    <source>
        <dbReference type="Pfam" id="PF00909"/>
    </source>
</evidence>
<feature type="non-terminal residue" evidence="10">
    <location>
        <position position="161"/>
    </location>
</feature>
<keyword evidence="11" id="KW-1185">Reference proteome</keyword>
<feature type="non-terminal residue" evidence="10">
    <location>
        <position position="1"/>
    </location>
</feature>
<evidence type="ECO:0000256" key="5">
    <source>
        <dbReference type="ARBA" id="ARBA00022989"/>
    </source>
</evidence>
<comment type="subcellular location">
    <subcellularLocation>
        <location evidence="1">Membrane</location>
        <topology evidence="1">Multi-pass membrane protein</topology>
    </subcellularLocation>
</comment>
<feature type="transmembrane region" description="Helical" evidence="8">
    <location>
        <begin position="132"/>
        <end position="152"/>
    </location>
</feature>
<dbReference type="OrthoDB" id="534912at2759"/>
<dbReference type="SUPFAM" id="SSF111352">
    <property type="entry name" value="Ammonium transporter"/>
    <property type="match status" value="1"/>
</dbReference>
<dbReference type="Proteomes" id="UP000269721">
    <property type="component" value="Unassembled WGS sequence"/>
</dbReference>
<dbReference type="Gene3D" id="1.10.3430.10">
    <property type="entry name" value="Ammonium transporter AmtB like domains"/>
    <property type="match status" value="1"/>
</dbReference>
<organism evidence="10 11">
    <name type="scientific">Blyttiomyces helicus</name>
    <dbReference type="NCBI Taxonomy" id="388810"/>
    <lineage>
        <taxon>Eukaryota</taxon>
        <taxon>Fungi</taxon>
        <taxon>Fungi incertae sedis</taxon>
        <taxon>Chytridiomycota</taxon>
        <taxon>Chytridiomycota incertae sedis</taxon>
        <taxon>Chytridiomycetes</taxon>
        <taxon>Chytridiomycetes incertae sedis</taxon>
        <taxon>Blyttiomyces</taxon>
    </lineage>
</organism>
<keyword evidence="5 8" id="KW-1133">Transmembrane helix</keyword>
<evidence type="ECO:0000256" key="6">
    <source>
        <dbReference type="ARBA" id="ARBA00023136"/>
    </source>
</evidence>
<dbReference type="InterPro" id="IPR024041">
    <property type="entry name" value="NH4_transpt_AmtB-like_dom"/>
</dbReference>
<dbReference type="InterPro" id="IPR001905">
    <property type="entry name" value="Ammonium_transpt"/>
</dbReference>
<dbReference type="Pfam" id="PF00909">
    <property type="entry name" value="Ammonium_transp"/>
    <property type="match status" value="1"/>
</dbReference>
<gene>
    <name evidence="10" type="ORF">BDK51DRAFT_5856</name>
</gene>
<sequence>FSFSTTGYASTGFLTWGAALVFIMTPGLGLFYSGMSGAKNALSLIMVCMLAFAVVTVQWVLFGFSLAFSESGGAFIGDFAHGGLKDVGSQAMMLTAPQVPSVAYSMYQLMFATITPALIFGSVAERVRLLPAMIFVFLWATLVYDPAAYWTWSARGWIHNM</sequence>
<keyword evidence="6 8" id="KW-0472">Membrane</keyword>
<dbReference type="GO" id="GO:0005886">
    <property type="term" value="C:plasma membrane"/>
    <property type="evidence" value="ECO:0007669"/>
    <property type="project" value="TreeGrafter"/>
</dbReference>
<keyword evidence="4 8" id="KW-0812">Transmembrane</keyword>
<accession>A0A4P9W5T4</accession>
<evidence type="ECO:0000256" key="8">
    <source>
        <dbReference type="SAM" id="Phobius"/>
    </source>
</evidence>
<reference evidence="11" key="1">
    <citation type="journal article" date="2018" name="Nat. Microbiol.">
        <title>Leveraging single-cell genomics to expand the fungal tree of life.</title>
        <authorList>
            <person name="Ahrendt S.R."/>
            <person name="Quandt C.A."/>
            <person name="Ciobanu D."/>
            <person name="Clum A."/>
            <person name="Salamov A."/>
            <person name="Andreopoulos B."/>
            <person name="Cheng J.F."/>
            <person name="Woyke T."/>
            <person name="Pelin A."/>
            <person name="Henrissat B."/>
            <person name="Reynolds N.K."/>
            <person name="Benny G.L."/>
            <person name="Smith M.E."/>
            <person name="James T.Y."/>
            <person name="Grigoriev I.V."/>
        </authorList>
    </citation>
    <scope>NUCLEOTIDE SEQUENCE [LARGE SCALE GENOMIC DNA]</scope>
</reference>
<dbReference type="PANTHER" id="PTHR43029:SF10">
    <property type="entry name" value="AMMONIUM TRANSPORTER MEP2"/>
    <property type="match status" value="1"/>
</dbReference>
<feature type="domain" description="Ammonium transporter AmtB-like" evidence="9">
    <location>
        <begin position="14"/>
        <end position="161"/>
    </location>
</feature>
<comment type="similarity">
    <text evidence="2">Belongs to the ammonia transporter channel (TC 1.A.11.2) family.</text>
</comment>
<protein>
    <submittedName>
        <fullName evidence="10">Ammonium transporter AmtB-like domain-containing protein</fullName>
    </submittedName>
</protein>
<dbReference type="InterPro" id="IPR029020">
    <property type="entry name" value="Ammonium/urea_transptr"/>
</dbReference>
<feature type="transmembrane region" description="Helical" evidence="8">
    <location>
        <begin position="44"/>
        <end position="68"/>
    </location>
</feature>
<evidence type="ECO:0000256" key="2">
    <source>
        <dbReference type="ARBA" id="ARBA00005887"/>
    </source>
</evidence>
<dbReference type="PANTHER" id="PTHR43029">
    <property type="entry name" value="AMMONIUM TRANSPORTER MEP2"/>
    <property type="match status" value="1"/>
</dbReference>
<evidence type="ECO:0000256" key="7">
    <source>
        <dbReference type="ARBA" id="ARBA00023177"/>
    </source>
</evidence>
<name>A0A4P9W5T4_9FUNG</name>
<keyword evidence="7" id="KW-0924">Ammonia transport</keyword>
<evidence type="ECO:0000313" key="11">
    <source>
        <dbReference type="Proteomes" id="UP000269721"/>
    </source>
</evidence>
<feature type="transmembrane region" description="Helical" evidence="8">
    <location>
        <begin position="102"/>
        <end position="120"/>
    </location>
</feature>
<feature type="transmembrane region" description="Helical" evidence="8">
    <location>
        <begin position="13"/>
        <end position="32"/>
    </location>
</feature>
<dbReference type="GO" id="GO:0008519">
    <property type="term" value="F:ammonium channel activity"/>
    <property type="evidence" value="ECO:0007669"/>
    <property type="project" value="InterPro"/>
</dbReference>
<evidence type="ECO:0000256" key="1">
    <source>
        <dbReference type="ARBA" id="ARBA00004141"/>
    </source>
</evidence>
<keyword evidence="3" id="KW-0813">Transport</keyword>
<evidence type="ECO:0000256" key="4">
    <source>
        <dbReference type="ARBA" id="ARBA00022692"/>
    </source>
</evidence>
<proteinExistence type="inferred from homology"/>
<dbReference type="EMBL" id="KZ997975">
    <property type="protein sequence ID" value="RKO86703.1"/>
    <property type="molecule type" value="Genomic_DNA"/>
</dbReference>
<evidence type="ECO:0000313" key="10">
    <source>
        <dbReference type="EMBL" id="RKO86703.1"/>
    </source>
</evidence>